<evidence type="ECO:0000256" key="2">
    <source>
        <dbReference type="ARBA" id="ARBA00022692"/>
    </source>
</evidence>
<gene>
    <name evidence="7" type="ORF">SNE40_003615</name>
</gene>
<keyword evidence="8" id="KW-1185">Reference proteome</keyword>
<keyword evidence="2 6" id="KW-0812">Transmembrane</keyword>
<dbReference type="Pfam" id="PF08395">
    <property type="entry name" value="7tm_7"/>
    <property type="match status" value="1"/>
</dbReference>
<keyword evidence="4 6" id="KW-0472">Membrane</keyword>
<keyword evidence="3 6" id="KW-1133">Transmembrane helix</keyword>
<dbReference type="PANTHER" id="PTHR21421:SF29">
    <property type="entry name" value="GUSTATORY RECEPTOR 5A FOR TREHALOSE-RELATED"/>
    <property type="match status" value="1"/>
</dbReference>
<protein>
    <recommendedName>
        <fullName evidence="9">Gustatory receptor</fullName>
    </recommendedName>
</protein>
<evidence type="ECO:0000313" key="7">
    <source>
        <dbReference type="EMBL" id="KAK6192071.1"/>
    </source>
</evidence>
<organism evidence="7 8">
    <name type="scientific">Patella caerulea</name>
    <name type="common">Rayed Mediterranean limpet</name>
    <dbReference type="NCBI Taxonomy" id="87958"/>
    <lineage>
        <taxon>Eukaryota</taxon>
        <taxon>Metazoa</taxon>
        <taxon>Spiralia</taxon>
        <taxon>Lophotrochozoa</taxon>
        <taxon>Mollusca</taxon>
        <taxon>Gastropoda</taxon>
        <taxon>Patellogastropoda</taxon>
        <taxon>Patelloidea</taxon>
        <taxon>Patellidae</taxon>
        <taxon>Patella</taxon>
    </lineage>
</organism>
<dbReference type="Proteomes" id="UP001347796">
    <property type="component" value="Unassembled WGS sequence"/>
</dbReference>
<dbReference type="GO" id="GO:0038023">
    <property type="term" value="F:signaling receptor activity"/>
    <property type="evidence" value="ECO:0007669"/>
    <property type="project" value="UniProtKB-ARBA"/>
</dbReference>
<dbReference type="GO" id="GO:0050909">
    <property type="term" value="P:sensory perception of taste"/>
    <property type="evidence" value="ECO:0007669"/>
    <property type="project" value="InterPro"/>
</dbReference>
<sequence>MWCLIGAQKDMDQKNIAIYIGLLLSSIMALILILYGMIYVPSKLYLLITSADKLRSDPRFAGSYDNITKFTKVMVIIIMIVCFMLVLSQITVTPVFTNDYICFLSPAGAGSWYYWVNIVNIFPAAILFFGQKFIIILTIGVLCKIVTIEFNACNTEFRKMLDSDQTTEMVEMIRKRYFAITKFAEQVDDFLNPYVVLEIGVSSTCVCLYIHAIAYGHSSLIILLIWCGLLILATSEILLVLKSGVALNESAKLCLETTKYLDGRKMNRETISLVTLFIENMRSGDVGLTFMKLFILDKTTMVTVFGTMISYIIVIMQFKPS</sequence>
<feature type="transmembrane region" description="Helical" evidence="6">
    <location>
        <begin position="300"/>
        <end position="318"/>
    </location>
</feature>
<dbReference type="InterPro" id="IPR013604">
    <property type="entry name" value="7TM_chemorcpt"/>
</dbReference>
<proteinExistence type="predicted"/>
<feature type="transmembrane region" description="Helical" evidence="6">
    <location>
        <begin position="16"/>
        <end position="40"/>
    </location>
</feature>
<dbReference type="EMBL" id="JAZGQO010000002">
    <property type="protein sequence ID" value="KAK6192071.1"/>
    <property type="molecule type" value="Genomic_DNA"/>
</dbReference>
<evidence type="ECO:0000256" key="3">
    <source>
        <dbReference type="ARBA" id="ARBA00022989"/>
    </source>
</evidence>
<dbReference type="AlphaFoldDB" id="A0AAN8KA65"/>
<dbReference type="GO" id="GO:0016020">
    <property type="term" value="C:membrane"/>
    <property type="evidence" value="ECO:0007669"/>
    <property type="project" value="UniProtKB-SubCell"/>
</dbReference>
<evidence type="ECO:0000256" key="5">
    <source>
        <dbReference type="ARBA" id="ARBA00023170"/>
    </source>
</evidence>
<keyword evidence="5" id="KW-0675">Receptor</keyword>
<accession>A0AAN8KA65</accession>
<evidence type="ECO:0000256" key="1">
    <source>
        <dbReference type="ARBA" id="ARBA00004141"/>
    </source>
</evidence>
<evidence type="ECO:0000256" key="6">
    <source>
        <dbReference type="SAM" id="Phobius"/>
    </source>
</evidence>
<name>A0AAN8KA65_PATCE</name>
<dbReference type="GO" id="GO:0051606">
    <property type="term" value="P:detection of stimulus"/>
    <property type="evidence" value="ECO:0007669"/>
    <property type="project" value="UniProtKB-ARBA"/>
</dbReference>
<evidence type="ECO:0000313" key="8">
    <source>
        <dbReference type="Proteomes" id="UP001347796"/>
    </source>
</evidence>
<feature type="transmembrane region" description="Helical" evidence="6">
    <location>
        <begin position="112"/>
        <end position="130"/>
    </location>
</feature>
<reference evidence="7 8" key="1">
    <citation type="submission" date="2024-01" db="EMBL/GenBank/DDBJ databases">
        <title>The genome of the rayed Mediterranean limpet Patella caerulea (Linnaeus, 1758).</title>
        <authorList>
            <person name="Anh-Thu Weber A."/>
            <person name="Halstead-Nussloch G."/>
        </authorList>
    </citation>
    <scope>NUCLEOTIDE SEQUENCE [LARGE SCALE GENOMIC DNA]</scope>
    <source>
        <strain evidence="7">AATW-2023a</strain>
        <tissue evidence="7">Whole specimen</tissue>
    </source>
</reference>
<evidence type="ECO:0008006" key="9">
    <source>
        <dbReference type="Google" id="ProtNLM"/>
    </source>
</evidence>
<feature type="transmembrane region" description="Helical" evidence="6">
    <location>
        <begin position="73"/>
        <end position="92"/>
    </location>
</feature>
<evidence type="ECO:0000256" key="4">
    <source>
        <dbReference type="ARBA" id="ARBA00023136"/>
    </source>
</evidence>
<dbReference type="PANTHER" id="PTHR21421">
    <property type="entry name" value="GUSTATORY RECEPTOR"/>
    <property type="match status" value="1"/>
</dbReference>
<feature type="transmembrane region" description="Helical" evidence="6">
    <location>
        <begin position="220"/>
        <end position="241"/>
    </location>
</feature>
<comment type="subcellular location">
    <subcellularLocation>
        <location evidence="1">Membrane</location>
        <topology evidence="1">Multi-pass membrane protein</topology>
    </subcellularLocation>
</comment>
<comment type="caution">
    <text evidence="7">The sequence shown here is derived from an EMBL/GenBank/DDBJ whole genome shotgun (WGS) entry which is preliminary data.</text>
</comment>